<gene>
    <name evidence="1" type="ORF">C4F49_03615</name>
</gene>
<reference evidence="1" key="1">
    <citation type="submission" date="2018-02" db="EMBL/GenBank/DDBJ databases">
        <authorList>
            <person name="Vasarhelyi B.M."/>
            <person name="Deshmukh S."/>
            <person name="Balint B."/>
            <person name="Kukolya J."/>
        </authorList>
    </citation>
    <scope>NUCLEOTIDE SEQUENCE</scope>
    <source>
        <strain evidence="1">KB22</strain>
    </source>
</reference>
<accession>A0A928UX76</accession>
<sequence length="93" mass="10202">MSDLWQTKSVLQGSQVCEFRLIEIADILKELSGNHVAKCFSLHTKPVTSQNLSDLLQGSELQNSDLYMSSLPCIFSFNILSPGCGSTVGYACR</sequence>
<evidence type="ECO:0000313" key="1">
    <source>
        <dbReference type="EMBL" id="MBE8712764.1"/>
    </source>
</evidence>
<proteinExistence type="predicted"/>
<protein>
    <submittedName>
        <fullName evidence="1">Uncharacterized protein</fullName>
    </submittedName>
</protein>
<comment type="caution">
    <text evidence="1">The sequence shown here is derived from an EMBL/GenBank/DDBJ whole genome shotgun (WGS) entry which is preliminary data.</text>
</comment>
<name>A0A928UX76_9SPHI</name>
<dbReference type="Proteomes" id="UP000616201">
    <property type="component" value="Unassembled WGS sequence"/>
</dbReference>
<organism evidence="1 2">
    <name type="scientific">Sphingobacterium hungaricum</name>
    <dbReference type="NCBI Taxonomy" id="2082723"/>
    <lineage>
        <taxon>Bacteria</taxon>
        <taxon>Pseudomonadati</taxon>
        <taxon>Bacteroidota</taxon>
        <taxon>Sphingobacteriia</taxon>
        <taxon>Sphingobacteriales</taxon>
        <taxon>Sphingobacteriaceae</taxon>
        <taxon>Sphingobacterium</taxon>
    </lineage>
</organism>
<dbReference type="EMBL" id="PRDK01000003">
    <property type="protein sequence ID" value="MBE8712764.1"/>
    <property type="molecule type" value="Genomic_DNA"/>
</dbReference>
<evidence type="ECO:0000313" key="2">
    <source>
        <dbReference type="Proteomes" id="UP000616201"/>
    </source>
</evidence>
<keyword evidence="2" id="KW-1185">Reference proteome</keyword>
<dbReference type="AlphaFoldDB" id="A0A928UX76"/>